<evidence type="ECO:0000256" key="2">
    <source>
        <dbReference type="ARBA" id="ARBA00022448"/>
    </source>
</evidence>
<feature type="domain" description="ABC transmembrane type-1" evidence="8">
    <location>
        <begin position="69"/>
        <end position="265"/>
    </location>
</feature>
<evidence type="ECO:0000259" key="8">
    <source>
        <dbReference type="PROSITE" id="PS50928"/>
    </source>
</evidence>
<dbReference type="GO" id="GO:0005886">
    <property type="term" value="C:plasma membrane"/>
    <property type="evidence" value="ECO:0007669"/>
    <property type="project" value="UniProtKB-SubCell"/>
</dbReference>
<dbReference type="RefSeq" id="WP_092505632.1">
    <property type="nucleotide sequence ID" value="NZ_LT629695.1"/>
</dbReference>
<feature type="transmembrane region" description="Helical" evidence="7">
    <location>
        <begin position="242"/>
        <end position="265"/>
    </location>
</feature>
<dbReference type="GO" id="GO:0055085">
    <property type="term" value="P:transmembrane transport"/>
    <property type="evidence" value="ECO:0007669"/>
    <property type="project" value="InterPro"/>
</dbReference>
<dbReference type="InterPro" id="IPR050901">
    <property type="entry name" value="BP-dep_ABC_trans_perm"/>
</dbReference>
<dbReference type="PROSITE" id="PS50928">
    <property type="entry name" value="ABC_TM1"/>
    <property type="match status" value="1"/>
</dbReference>
<evidence type="ECO:0000313" key="10">
    <source>
        <dbReference type="Proteomes" id="UP000198822"/>
    </source>
</evidence>
<evidence type="ECO:0000256" key="3">
    <source>
        <dbReference type="ARBA" id="ARBA00022475"/>
    </source>
</evidence>
<accession>A0A1G8FSN5</accession>
<feature type="transmembrane region" description="Helical" evidence="7">
    <location>
        <begin position="12"/>
        <end position="34"/>
    </location>
</feature>
<keyword evidence="6 7" id="KW-0472">Membrane</keyword>
<dbReference type="PANTHER" id="PTHR32243:SF18">
    <property type="entry name" value="INNER MEMBRANE ABC TRANSPORTER PERMEASE PROTEIN YCJP"/>
    <property type="match status" value="1"/>
</dbReference>
<keyword evidence="3" id="KW-1003">Cell membrane</keyword>
<dbReference type="InterPro" id="IPR000515">
    <property type="entry name" value="MetI-like"/>
</dbReference>
<feature type="transmembrane region" description="Helical" evidence="7">
    <location>
        <begin position="200"/>
        <end position="222"/>
    </location>
</feature>
<evidence type="ECO:0000313" key="9">
    <source>
        <dbReference type="EMBL" id="SDH85124.1"/>
    </source>
</evidence>
<feature type="transmembrane region" description="Helical" evidence="7">
    <location>
        <begin position="143"/>
        <end position="162"/>
    </location>
</feature>
<name>A0A1G8FSN5_9MICO</name>
<dbReference type="OrthoDB" id="9794684at2"/>
<feature type="transmembrane region" description="Helical" evidence="7">
    <location>
        <begin position="68"/>
        <end position="95"/>
    </location>
</feature>
<keyword evidence="5 7" id="KW-1133">Transmembrane helix</keyword>
<sequence length="279" mass="30530">MIETRGFKIARAITLTLLSIFVLVPLWVIVTTAFKPLSDVSGTFVWFPTTWTIQPFIDMWSTVPLARYFTNSLVVTVVATAFSVIVSILASYALARLSFRAKRPFSLVILSTQMFPGILFLLPLFLIFTQIQRTIGLQLTGSLLGMIVTYMTFTLPFSIWMLTGYMRAIPQALEEAAMIDGTGRLGALFRVILPVARPGIVAVAVYSFITAWGEVLFAAVLSSNATRTLPIGLQAYSSESDVLWNQLMAASIVVSIPILVGFLLVQRHLVAGLSAGAVK</sequence>
<dbReference type="Gene3D" id="1.10.3720.10">
    <property type="entry name" value="MetI-like"/>
    <property type="match status" value="1"/>
</dbReference>
<reference evidence="10" key="1">
    <citation type="submission" date="2016-10" db="EMBL/GenBank/DDBJ databases">
        <authorList>
            <person name="Varghese N."/>
            <person name="Submissions S."/>
        </authorList>
    </citation>
    <scope>NUCLEOTIDE SEQUENCE [LARGE SCALE GENOMIC DNA]</scope>
    <source>
        <strain evidence="10">DSM 22002</strain>
    </source>
</reference>
<evidence type="ECO:0000256" key="5">
    <source>
        <dbReference type="ARBA" id="ARBA00022989"/>
    </source>
</evidence>
<comment type="subcellular location">
    <subcellularLocation>
        <location evidence="1 7">Cell membrane</location>
        <topology evidence="1 7">Multi-pass membrane protein</topology>
    </subcellularLocation>
</comment>
<dbReference type="InterPro" id="IPR035906">
    <property type="entry name" value="MetI-like_sf"/>
</dbReference>
<evidence type="ECO:0000256" key="7">
    <source>
        <dbReference type="RuleBase" id="RU363032"/>
    </source>
</evidence>
<organism evidence="9 10">
    <name type="scientific">Agrococcus jejuensis</name>
    <dbReference type="NCBI Taxonomy" id="399736"/>
    <lineage>
        <taxon>Bacteria</taxon>
        <taxon>Bacillati</taxon>
        <taxon>Actinomycetota</taxon>
        <taxon>Actinomycetes</taxon>
        <taxon>Micrococcales</taxon>
        <taxon>Microbacteriaceae</taxon>
        <taxon>Agrococcus</taxon>
    </lineage>
</organism>
<dbReference type="EMBL" id="LT629695">
    <property type="protein sequence ID" value="SDH85124.1"/>
    <property type="molecule type" value="Genomic_DNA"/>
</dbReference>
<evidence type="ECO:0000256" key="4">
    <source>
        <dbReference type="ARBA" id="ARBA00022692"/>
    </source>
</evidence>
<proteinExistence type="inferred from homology"/>
<keyword evidence="10" id="KW-1185">Reference proteome</keyword>
<keyword evidence="4 7" id="KW-0812">Transmembrane</keyword>
<dbReference type="STRING" id="399736.SAMN04489720_2601"/>
<dbReference type="Pfam" id="PF00528">
    <property type="entry name" value="BPD_transp_1"/>
    <property type="match status" value="1"/>
</dbReference>
<evidence type="ECO:0000256" key="1">
    <source>
        <dbReference type="ARBA" id="ARBA00004651"/>
    </source>
</evidence>
<dbReference type="SUPFAM" id="SSF161098">
    <property type="entry name" value="MetI-like"/>
    <property type="match status" value="1"/>
</dbReference>
<keyword evidence="2 7" id="KW-0813">Transport</keyword>
<protein>
    <submittedName>
        <fullName evidence="9">Carbohydrate ABC transporter membrane protein 2, CUT1 family</fullName>
    </submittedName>
</protein>
<feature type="transmembrane region" description="Helical" evidence="7">
    <location>
        <begin position="107"/>
        <end position="131"/>
    </location>
</feature>
<gene>
    <name evidence="9" type="ORF">SAMN04489720_2601</name>
</gene>
<dbReference type="CDD" id="cd06261">
    <property type="entry name" value="TM_PBP2"/>
    <property type="match status" value="1"/>
</dbReference>
<dbReference type="AlphaFoldDB" id="A0A1G8FSN5"/>
<dbReference type="PANTHER" id="PTHR32243">
    <property type="entry name" value="MALTOSE TRANSPORT SYSTEM PERMEASE-RELATED"/>
    <property type="match status" value="1"/>
</dbReference>
<comment type="similarity">
    <text evidence="7">Belongs to the binding-protein-dependent transport system permease family.</text>
</comment>
<evidence type="ECO:0000256" key="6">
    <source>
        <dbReference type="ARBA" id="ARBA00023136"/>
    </source>
</evidence>
<dbReference type="Proteomes" id="UP000198822">
    <property type="component" value="Chromosome I"/>
</dbReference>